<dbReference type="RefSeq" id="WP_379903558.1">
    <property type="nucleotide sequence ID" value="NZ_JBHRTR010000031.1"/>
</dbReference>
<proteinExistence type="predicted"/>
<dbReference type="InterPro" id="IPR011990">
    <property type="entry name" value="TPR-like_helical_dom_sf"/>
</dbReference>
<dbReference type="Gene3D" id="3.40.50.2000">
    <property type="entry name" value="Glycogen Phosphorylase B"/>
    <property type="match status" value="1"/>
</dbReference>
<organism evidence="1 2">
    <name type="scientific">Marinibaculum pumilum</name>
    <dbReference type="NCBI Taxonomy" id="1766165"/>
    <lineage>
        <taxon>Bacteria</taxon>
        <taxon>Pseudomonadati</taxon>
        <taxon>Pseudomonadota</taxon>
        <taxon>Alphaproteobacteria</taxon>
        <taxon>Rhodospirillales</taxon>
        <taxon>Rhodospirillaceae</taxon>
        <taxon>Marinibaculum</taxon>
    </lineage>
</organism>
<sequence length="670" mass="70080">MTPSPRPQYPVASTRFSDPASIQDLIPAARALARGETDTALTALEVLATQRPDHPPTLLLLGLLAWRSDDLADAIALVRRAHDAEPENGSYAEVLASLYALAGDLNESLFLGKLATGMGLDATLQDLVPPDFPTFGQAFLAIEERPLATAARNAAARDRPEQAIRYLRDHLKLFPRDLEAQGDLVRLLLTEERFGEAAAAAEGLAGRRDAAALSLIAQARCAAGEHAIAAGTHDGAVMVPGLDPLAACQVAAHRLSDLWWCEPDTAALARACGDWVAAYCPPPVAARRRPSAERLTIGFLVAGEVRPDIRSAVAQICRAFNRQTVRPIAFGYGPATHPRNSVYRGAFELWRDVRQVDGATMARIFSGEGLDVVIDTAGFGCVDGVLAVAQSDAPLRLLWPQLPVAPDGRPYDARLAAGEADVPGGSMTGGAAGLSVLTFGLSDVPASRQAAMPGVADGQGGDPQSDPGPGLVFGCDMRPGQATREMLSMLAAIAMAVPDATIAIRDNGFSEPALTERLLQGFGDAAAAVTLVKTDSADDFCRYLDVAVAPTLPASAQPVVAALVAGCPVLTVAPEGPEAGLRDGSYAALLTAMGLGALVCDGPAQLIRRAAELALDRDGFVQLRDGLRARDRRRDLSASVLADRLEQAIRGRLTASGGDAAATQRGVAHG</sequence>
<accession>A0ABV7L452</accession>
<dbReference type="Proteomes" id="UP001595528">
    <property type="component" value="Unassembled WGS sequence"/>
</dbReference>
<reference evidence="2" key="1">
    <citation type="journal article" date="2019" name="Int. J. Syst. Evol. Microbiol.">
        <title>The Global Catalogue of Microorganisms (GCM) 10K type strain sequencing project: providing services to taxonomists for standard genome sequencing and annotation.</title>
        <authorList>
            <consortium name="The Broad Institute Genomics Platform"/>
            <consortium name="The Broad Institute Genome Sequencing Center for Infectious Disease"/>
            <person name="Wu L."/>
            <person name="Ma J."/>
        </authorList>
    </citation>
    <scope>NUCLEOTIDE SEQUENCE [LARGE SCALE GENOMIC DNA]</scope>
    <source>
        <strain evidence="2">KCTC 42964</strain>
    </source>
</reference>
<dbReference type="EMBL" id="JBHRTR010000031">
    <property type="protein sequence ID" value="MFC3229402.1"/>
    <property type="molecule type" value="Genomic_DNA"/>
</dbReference>
<evidence type="ECO:0008006" key="3">
    <source>
        <dbReference type="Google" id="ProtNLM"/>
    </source>
</evidence>
<evidence type="ECO:0000313" key="2">
    <source>
        <dbReference type="Proteomes" id="UP001595528"/>
    </source>
</evidence>
<evidence type="ECO:0000313" key="1">
    <source>
        <dbReference type="EMBL" id="MFC3229402.1"/>
    </source>
</evidence>
<protein>
    <recommendedName>
        <fullName evidence="3">Tetratricopeptide repeat protein</fullName>
    </recommendedName>
</protein>
<name>A0ABV7L452_9PROT</name>
<keyword evidence="2" id="KW-1185">Reference proteome</keyword>
<comment type="caution">
    <text evidence="1">The sequence shown here is derived from an EMBL/GenBank/DDBJ whole genome shotgun (WGS) entry which is preliminary data.</text>
</comment>
<dbReference type="Gene3D" id="3.40.50.11380">
    <property type="match status" value="1"/>
</dbReference>
<dbReference type="SUPFAM" id="SSF48452">
    <property type="entry name" value="TPR-like"/>
    <property type="match status" value="1"/>
</dbReference>
<dbReference type="Gene3D" id="1.25.40.10">
    <property type="entry name" value="Tetratricopeptide repeat domain"/>
    <property type="match status" value="1"/>
</dbReference>
<gene>
    <name evidence="1" type="ORF">ACFOGJ_19300</name>
</gene>